<dbReference type="Gene3D" id="3.40.50.720">
    <property type="entry name" value="NAD(P)-binding Rossmann-like Domain"/>
    <property type="match status" value="1"/>
</dbReference>
<dbReference type="PRINTS" id="PR00081">
    <property type="entry name" value="GDHRDH"/>
</dbReference>
<dbReference type="EMBL" id="BMGP01000005">
    <property type="protein sequence ID" value="GGF33939.1"/>
    <property type="molecule type" value="Genomic_DNA"/>
</dbReference>
<organism evidence="3 4">
    <name type="scientific">Subtercola lobariae</name>
    <dbReference type="NCBI Taxonomy" id="1588641"/>
    <lineage>
        <taxon>Bacteria</taxon>
        <taxon>Bacillati</taxon>
        <taxon>Actinomycetota</taxon>
        <taxon>Actinomycetes</taxon>
        <taxon>Micrococcales</taxon>
        <taxon>Microbacteriaceae</taxon>
        <taxon>Subtercola</taxon>
    </lineage>
</organism>
<comment type="caution">
    <text evidence="3">The sequence shown here is derived from an EMBL/GenBank/DDBJ whole genome shotgun (WGS) entry which is preliminary data.</text>
</comment>
<evidence type="ECO:0000256" key="2">
    <source>
        <dbReference type="ARBA" id="ARBA00023002"/>
    </source>
</evidence>
<gene>
    <name evidence="3" type="ORF">GCM10011399_28890</name>
</gene>
<sequence>MLRFARRRWRSHLHQRARPDRGDATVAAIRQASGTADFVSAELSDASSVRSLANQGIELGNGQIDTLVNNAATFPFEPTTDVSDEELDATAAVNVKAPFLLVAALALGMVTRGSGAIVNISTMVANFEMPAMALEGSSKAALRLLTSHGRQSSAPSEFASTP</sequence>
<evidence type="ECO:0000313" key="4">
    <source>
        <dbReference type="Proteomes" id="UP000598775"/>
    </source>
</evidence>
<dbReference type="Proteomes" id="UP000598775">
    <property type="component" value="Unassembled WGS sequence"/>
</dbReference>
<dbReference type="PANTHER" id="PTHR43639:SF1">
    <property type="entry name" value="SHORT-CHAIN DEHYDROGENASE_REDUCTASE FAMILY PROTEIN"/>
    <property type="match status" value="1"/>
</dbReference>
<evidence type="ECO:0000313" key="3">
    <source>
        <dbReference type="EMBL" id="GGF33939.1"/>
    </source>
</evidence>
<dbReference type="SUPFAM" id="SSF51735">
    <property type="entry name" value="NAD(P)-binding Rossmann-fold domains"/>
    <property type="match status" value="1"/>
</dbReference>
<dbReference type="InterPro" id="IPR036291">
    <property type="entry name" value="NAD(P)-bd_dom_sf"/>
</dbReference>
<accession>A0A917BAU5</accession>
<evidence type="ECO:0000256" key="1">
    <source>
        <dbReference type="ARBA" id="ARBA00006484"/>
    </source>
</evidence>
<keyword evidence="4" id="KW-1185">Reference proteome</keyword>
<dbReference type="GO" id="GO:0016491">
    <property type="term" value="F:oxidoreductase activity"/>
    <property type="evidence" value="ECO:0007669"/>
    <property type="project" value="UniProtKB-KW"/>
</dbReference>
<dbReference type="PANTHER" id="PTHR43639">
    <property type="entry name" value="OXIDOREDUCTASE, SHORT-CHAIN DEHYDROGENASE/REDUCTASE FAMILY (AFU_ORTHOLOGUE AFUA_5G02870)"/>
    <property type="match status" value="1"/>
</dbReference>
<dbReference type="InterPro" id="IPR002347">
    <property type="entry name" value="SDR_fam"/>
</dbReference>
<dbReference type="Pfam" id="PF00106">
    <property type="entry name" value="adh_short"/>
    <property type="match status" value="1"/>
</dbReference>
<dbReference type="AlphaFoldDB" id="A0A917BAU5"/>
<reference evidence="3 4" key="1">
    <citation type="journal article" date="2014" name="Int. J. Syst. Evol. Microbiol.">
        <title>Complete genome sequence of Corynebacterium casei LMG S-19264T (=DSM 44701T), isolated from a smear-ripened cheese.</title>
        <authorList>
            <consortium name="US DOE Joint Genome Institute (JGI-PGF)"/>
            <person name="Walter F."/>
            <person name="Albersmeier A."/>
            <person name="Kalinowski J."/>
            <person name="Ruckert C."/>
        </authorList>
    </citation>
    <scope>NUCLEOTIDE SEQUENCE [LARGE SCALE GENOMIC DNA]</scope>
    <source>
        <strain evidence="3 4">CGMCC 1.12976</strain>
    </source>
</reference>
<dbReference type="RefSeq" id="WP_203586026.1">
    <property type="nucleotide sequence ID" value="NZ_BMGP01000005.1"/>
</dbReference>
<keyword evidence="2" id="KW-0560">Oxidoreductase</keyword>
<protein>
    <recommendedName>
        <fullName evidence="5">SDR family NAD(P)-dependent oxidoreductase</fullName>
    </recommendedName>
</protein>
<dbReference type="CDD" id="cd05233">
    <property type="entry name" value="SDR_c"/>
    <property type="match status" value="1"/>
</dbReference>
<comment type="similarity">
    <text evidence="1">Belongs to the short-chain dehydrogenases/reductases (SDR) family.</text>
</comment>
<name>A0A917BAU5_9MICO</name>
<evidence type="ECO:0008006" key="5">
    <source>
        <dbReference type="Google" id="ProtNLM"/>
    </source>
</evidence>
<proteinExistence type="inferred from homology"/>